<accession>A0A2N9I2M2</accession>
<sequence>MEDWAYVMDSKYGNQWGGWCSNQIKFWHDSWCGELPLRVQFPELFRLARVMPRGVADLFACWSGKVGNSESGAIWKAVPHCLMWCSWRERNSRTFSEESNRF</sequence>
<evidence type="ECO:0000313" key="1">
    <source>
        <dbReference type="EMBL" id="SPD18284.1"/>
    </source>
</evidence>
<reference evidence="1" key="1">
    <citation type="submission" date="2018-02" db="EMBL/GenBank/DDBJ databases">
        <authorList>
            <person name="Cohen D.B."/>
            <person name="Kent A.D."/>
        </authorList>
    </citation>
    <scope>NUCLEOTIDE SEQUENCE</scope>
</reference>
<name>A0A2N9I2M2_FAGSY</name>
<dbReference type="AlphaFoldDB" id="A0A2N9I2M2"/>
<dbReference type="EMBL" id="OIVN01004594">
    <property type="protein sequence ID" value="SPD18284.1"/>
    <property type="molecule type" value="Genomic_DNA"/>
</dbReference>
<protein>
    <recommendedName>
        <fullName evidence="2">Reverse transcriptase zinc-binding domain-containing protein</fullName>
    </recommendedName>
</protein>
<gene>
    <name evidence="1" type="ORF">FSB_LOCUS46166</name>
</gene>
<organism evidence="1">
    <name type="scientific">Fagus sylvatica</name>
    <name type="common">Beechnut</name>
    <dbReference type="NCBI Taxonomy" id="28930"/>
    <lineage>
        <taxon>Eukaryota</taxon>
        <taxon>Viridiplantae</taxon>
        <taxon>Streptophyta</taxon>
        <taxon>Embryophyta</taxon>
        <taxon>Tracheophyta</taxon>
        <taxon>Spermatophyta</taxon>
        <taxon>Magnoliopsida</taxon>
        <taxon>eudicotyledons</taxon>
        <taxon>Gunneridae</taxon>
        <taxon>Pentapetalae</taxon>
        <taxon>rosids</taxon>
        <taxon>fabids</taxon>
        <taxon>Fagales</taxon>
        <taxon>Fagaceae</taxon>
        <taxon>Fagus</taxon>
    </lineage>
</organism>
<evidence type="ECO:0008006" key="2">
    <source>
        <dbReference type="Google" id="ProtNLM"/>
    </source>
</evidence>
<proteinExistence type="predicted"/>